<dbReference type="CDD" id="cd18084">
    <property type="entry name" value="RsmE-like"/>
    <property type="match status" value="1"/>
</dbReference>
<comment type="subcellular location">
    <subcellularLocation>
        <location evidence="1 12">Cytoplasm</location>
    </subcellularLocation>
</comment>
<dbReference type="PANTHER" id="PTHR30027:SF3">
    <property type="entry name" value="16S RRNA (URACIL(1498)-N(3))-METHYLTRANSFERASE"/>
    <property type="match status" value="1"/>
</dbReference>
<comment type="similarity">
    <text evidence="2 12">Belongs to the RNA methyltransferase RsmE family.</text>
</comment>
<dbReference type="NCBIfam" id="TIGR00046">
    <property type="entry name" value="RsmE family RNA methyltransferase"/>
    <property type="match status" value="1"/>
</dbReference>
<evidence type="ECO:0000313" key="15">
    <source>
        <dbReference type="EMBL" id="CUB07491.1"/>
    </source>
</evidence>
<dbReference type="InterPro" id="IPR029026">
    <property type="entry name" value="tRNA_m1G_MTases_N"/>
</dbReference>
<evidence type="ECO:0000256" key="5">
    <source>
        <dbReference type="ARBA" id="ARBA00022490"/>
    </source>
</evidence>
<dbReference type="GO" id="GO:0070042">
    <property type="term" value="F:rRNA (uridine-N3-)-methyltransferase activity"/>
    <property type="evidence" value="ECO:0007669"/>
    <property type="project" value="TreeGrafter"/>
</dbReference>
<dbReference type="EMBL" id="CYHH01000008">
    <property type="protein sequence ID" value="CUB07491.1"/>
    <property type="molecule type" value="Genomic_DNA"/>
</dbReference>
<dbReference type="InterPro" id="IPR006700">
    <property type="entry name" value="RsmE"/>
</dbReference>
<dbReference type="SUPFAM" id="SSF75217">
    <property type="entry name" value="alpha/beta knot"/>
    <property type="match status" value="1"/>
</dbReference>
<evidence type="ECO:0000256" key="7">
    <source>
        <dbReference type="ARBA" id="ARBA00022603"/>
    </source>
</evidence>
<keyword evidence="5 12" id="KW-0963">Cytoplasm</keyword>
<evidence type="ECO:0000256" key="1">
    <source>
        <dbReference type="ARBA" id="ARBA00004496"/>
    </source>
</evidence>
<keyword evidence="8 12" id="KW-0808">Transferase</keyword>
<dbReference type="InterPro" id="IPR046886">
    <property type="entry name" value="RsmE_MTase_dom"/>
</dbReference>
<organism evidence="15 16">
    <name type="scientific">Tepidiphilus thermophilus</name>
    <dbReference type="NCBI Taxonomy" id="876478"/>
    <lineage>
        <taxon>Bacteria</taxon>
        <taxon>Pseudomonadati</taxon>
        <taxon>Pseudomonadota</taxon>
        <taxon>Hydrogenophilia</taxon>
        <taxon>Hydrogenophilales</taxon>
        <taxon>Hydrogenophilaceae</taxon>
        <taxon>Tepidiphilus</taxon>
    </lineage>
</organism>
<dbReference type="InterPro" id="IPR015947">
    <property type="entry name" value="PUA-like_sf"/>
</dbReference>
<comment type="function">
    <text evidence="10 12">Specifically methylates the N3 position of the uracil ring of uridine 1498 (m3U1498) in 16S rRNA. Acts on the fully assembled 30S ribosomal subunit.</text>
</comment>
<dbReference type="Proteomes" id="UP000182108">
    <property type="component" value="Unassembled WGS sequence"/>
</dbReference>
<dbReference type="RefSeq" id="WP_055423775.1">
    <property type="nucleotide sequence ID" value="NZ_CYHH01000008.1"/>
</dbReference>
<dbReference type="OrthoDB" id="9815641at2"/>
<evidence type="ECO:0000256" key="4">
    <source>
        <dbReference type="ARBA" id="ARBA00013673"/>
    </source>
</evidence>
<dbReference type="PANTHER" id="PTHR30027">
    <property type="entry name" value="RIBOSOMAL RNA SMALL SUBUNIT METHYLTRANSFERASE E"/>
    <property type="match status" value="1"/>
</dbReference>
<evidence type="ECO:0000256" key="11">
    <source>
        <dbReference type="ARBA" id="ARBA00047944"/>
    </source>
</evidence>
<keyword evidence="9 12" id="KW-0949">S-adenosyl-L-methionine</keyword>
<evidence type="ECO:0000256" key="12">
    <source>
        <dbReference type="PIRNR" id="PIRNR015601"/>
    </source>
</evidence>
<dbReference type="SUPFAM" id="SSF88697">
    <property type="entry name" value="PUA domain-like"/>
    <property type="match status" value="1"/>
</dbReference>
<dbReference type="AlphaFoldDB" id="A0A0K6IWI7"/>
<dbReference type="GO" id="GO:0005737">
    <property type="term" value="C:cytoplasm"/>
    <property type="evidence" value="ECO:0007669"/>
    <property type="project" value="UniProtKB-SubCell"/>
</dbReference>
<keyword evidence="16" id="KW-1185">Reference proteome</keyword>
<comment type="catalytic activity">
    <reaction evidence="11 12">
        <text>uridine(1498) in 16S rRNA + S-adenosyl-L-methionine = N(3)-methyluridine(1498) in 16S rRNA + S-adenosyl-L-homocysteine + H(+)</text>
        <dbReference type="Rhea" id="RHEA:42920"/>
        <dbReference type="Rhea" id="RHEA-COMP:10283"/>
        <dbReference type="Rhea" id="RHEA-COMP:10284"/>
        <dbReference type="ChEBI" id="CHEBI:15378"/>
        <dbReference type="ChEBI" id="CHEBI:57856"/>
        <dbReference type="ChEBI" id="CHEBI:59789"/>
        <dbReference type="ChEBI" id="CHEBI:65315"/>
        <dbReference type="ChEBI" id="CHEBI:74502"/>
        <dbReference type="EC" id="2.1.1.193"/>
    </reaction>
</comment>
<evidence type="ECO:0000313" key="16">
    <source>
        <dbReference type="Proteomes" id="UP000182108"/>
    </source>
</evidence>
<reference evidence="16" key="1">
    <citation type="submission" date="2015-08" db="EMBL/GenBank/DDBJ databases">
        <authorList>
            <person name="Babu N.S."/>
            <person name="Beckwith C.J."/>
            <person name="Beseler K.G."/>
            <person name="Brison A."/>
            <person name="Carone J.V."/>
            <person name="Caskin T.P."/>
            <person name="Diamond M."/>
            <person name="Durham M.E."/>
            <person name="Foxe J.M."/>
            <person name="Go M."/>
            <person name="Henderson B.A."/>
            <person name="Jones I.B."/>
            <person name="McGettigan J.A."/>
            <person name="Micheletti S.J."/>
            <person name="Nasrallah M.E."/>
            <person name="Ortiz D."/>
            <person name="Piller C.R."/>
            <person name="Privatt S.R."/>
            <person name="Schneider S.L."/>
            <person name="Sharp S."/>
            <person name="Smith T.C."/>
            <person name="Stanton J.D."/>
            <person name="Ullery H.E."/>
            <person name="Wilson R.J."/>
            <person name="Serrano M.G."/>
            <person name="Buck G."/>
            <person name="Lee V."/>
            <person name="Wang Y."/>
            <person name="Carvalho R."/>
            <person name="Voegtly L."/>
            <person name="Shi R."/>
            <person name="Duckworth R."/>
            <person name="Johnson A."/>
            <person name="Loviza R."/>
            <person name="Walstead R."/>
            <person name="Shah Z."/>
            <person name="Kiflezghi M."/>
            <person name="Wade K."/>
            <person name="Ball S.L."/>
            <person name="Bradley K.W."/>
            <person name="Asai D.J."/>
            <person name="Bowman C.A."/>
            <person name="Russell D.A."/>
            <person name="Pope W.H."/>
            <person name="Jacobs-Sera D."/>
            <person name="Hendrix R.W."/>
            <person name="Hatfull G.F."/>
        </authorList>
    </citation>
    <scope>NUCLEOTIDE SEQUENCE [LARGE SCALE GENOMIC DNA]</scope>
    <source>
        <strain evidence="16">JCM 19170</strain>
    </source>
</reference>
<protein>
    <recommendedName>
        <fullName evidence="4 12">Ribosomal RNA small subunit methyltransferase E</fullName>
        <ecNumber evidence="3 12">2.1.1.193</ecNumber>
    </recommendedName>
</protein>
<evidence type="ECO:0000259" key="14">
    <source>
        <dbReference type="Pfam" id="PF20260"/>
    </source>
</evidence>
<evidence type="ECO:0000259" key="13">
    <source>
        <dbReference type="Pfam" id="PF04452"/>
    </source>
</evidence>
<dbReference type="Pfam" id="PF04452">
    <property type="entry name" value="Methyltrans_RNA"/>
    <property type="match status" value="1"/>
</dbReference>
<name>A0A0K6IWI7_9PROT</name>
<dbReference type="InterPro" id="IPR029028">
    <property type="entry name" value="Alpha/beta_knot_MTases"/>
</dbReference>
<evidence type="ECO:0000256" key="3">
    <source>
        <dbReference type="ARBA" id="ARBA00012328"/>
    </source>
</evidence>
<evidence type="ECO:0000256" key="10">
    <source>
        <dbReference type="ARBA" id="ARBA00025699"/>
    </source>
</evidence>
<gene>
    <name evidence="15" type="ORF">Ga0061068_10818</name>
</gene>
<feature type="domain" description="Ribosomal RNA small subunit methyltransferase E methyltransferase" evidence="13">
    <location>
        <begin position="75"/>
        <end position="239"/>
    </location>
</feature>
<evidence type="ECO:0000256" key="2">
    <source>
        <dbReference type="ARBA" id="ARBA00005528"/>
    </source>
</evidence>
<sequence>MVARFFVPDLVPEAGAQVPLPPAAAHHALRVLRLRAGEQVVVFDGRGGEWRGVLEVAGGDAARVRLETFDPVSRELPFSVTVGQALLPAERMDWAIQKAVELGAARIVPLLTARTQTGGALERGARKQAHWQQVAVAAAQQCGRTAVPEVTLPRRWRDWIEEARGARPEACLWLLAPGGVALSRLPAPERSVTVLVGPEGGWSEEELDEAGRLGIERIGLGPRVLRSETAAAAALAMMQALWGEC</sequence>
<dbReference type="EC" id="2.1.1.193" evidence="3 12"/>
<feature type="domain" description="Ribosomal RNA small subunit methyltransferase E PUA-like" evidence="14">
    <location>
        <begin position="22"/>
        <end position="66"/>
    </location>
</feature>
<dbReference type="Gene3D" id="3.40.1280.10">
    <property type="match status" value="1"/>
</dbReference>
<evidence type="ECO:0000256" key="9">
    <source>
        <dbReference type="ARBA" id="ARBA00022691"/>
    </source>
</evidence>
<keyword evidence="6 12" id="KW-0698">rRNA processing</keyword>
<evidence type="ECO:0000256" key="6">
    <source>
        <dbReference type="ARBA" id="ARBA00022552"/>
    </source>
</evidence>
<dbReference type="GO" id="GO:0070475">
    <property type="term" value="P:rRNA base methylation"/>
    <property type="evidence" value="ECO:0007669"/>
    <property type="project" value="TreeGrafter"/>
</dbReference>
<accession>A0A0K6IWI7</accession>
<dbReference type="InterPro" id="IPR046887">
    <property type="entry name" value="RsmE_PUA-like"/>
</dbReference>
<dbReference type="Pfam" id="PF20260">
    <property type="entry name" value="PUA_4"/>
    <property type="match status" value="1"/>
</dbReference>
<dbReference type="PIRSF" id="PIRSF015601">
    <property type="entry name" value="MTase_slr0722"/>
    <property type="match status" value="1"/>
</dbReference>
<dbReference type="NCBIfam" id="NF008692">
    <property type="entry name" value="PRK11713.1-5"/>
    <property type="match status" value="1"/>
</dbReference>
<keyword evidence="7 12" id="KW-0489">Methyltransferase</keyword>
<proteinExistence type="inferred from homology"/>
<evidence type="ECO:0000256" key="8">
    <source>
        <dbReference type="ARBA" id="ARBA00022679"/>
    </source>
</evidence>